<dbReference type="CDD" id="cd00075">
    <property type="entry name" value="HATPase"/>
    <property type="match status" value="1"/>
</dbReference>
<dbReference type="InterPro" id="IPR005467">
    <property type="entry name" value="His_kinase_dom"/>
</dbReference>
<accession>A0A1S9PEE2</accession>
<comment type="catalytic activity">
    <reaction evidence="1">
        <text>ATP + protein L-histidine = ADP + protein N-phospho-L-histidine.</text>
        <dbReference type="EC" id="2.7.13.3"/>
    </reaction>
</comment>
<keyword evidence="3" id="KW-0597">Phosphoprotein</keyword>
<organism evidence="9 10">
    <name type="scientific">Mucilaginibacter pedocola</name>
    <dbReference type="NCBI Taxonomy" id="1792845"/>
    <lineage>
        <taxon>Bacteria</taxon>
        <taxon>Pseudomonadati</taxon>
        <taxon>Bacteroidota</taxon>
        <taxon>Sphingobacteriia</taxon>
        <taxon>Sphingobacteriales</taxon>
        <taxon>Sphingobacteriaceae</taxon>
        <taxon>Mucilaginibacter</taxon>
    </lineage>
</organism>
<evidence type="ECO:0000256" key="1">
    <source>
        <dbReference type="ARBA" id="ARBA00000085"/>
    </source>
</evidence>
<dbReference type="Pfam" id="PF02518">
    <property type="entry name" value="HATPase_c"/>
    <property type="match status" value="1"/>
</dbReference>
<dbReference type="PANTHER" id="PTHR43304:SF1">
    <property type="entry name" value="PAC DOMAIN-CONTAINING PROTEIN"/>
    <property type="match status" value="1"/>
</dbReference>
<keyword evidence="10" id="KW-1185">Reference proteome</keyword>
<dbReference type="CDD" id="cd00082">
    <property type="entry name" value="HisKA"/>
    <property type="match status" value="1"/>
</dbReference>
<dbReference type="SUPFAM" id="SSF55785">
    <property type="entry name" value="PYP-like sensor domain (PAS domain)"/>
    <property type="match status" value="5"/>
</dbReference>
<evidence type="ECO:0000256" key="5">
    <source>
        <dbReference type="ARBA" id="ARBA00022777"/>
    </source>
</evidence>
<dbReference type="InterPro" id="IPR036890">
    <property type="entry name" value="HATPase_C_sf"/>
</dbReference>
<dbReference type="PROSITE" id="PS50109">
    <property type="entry name" value="HIS_KIN"/>
    <property type="match status" value="1"/>
</dbReference>
<name>A0A1S9PEE2_9SPHI</name>
<feature type="domain" description="PAS" evidence="7">
    <location>
        <begin position="526"/>
        <end position="596"/>
    </location>
</feature>
<dbReference type="GO" id="GO:0006355">
    <property type="term" value="P:regulation of DNA-templated transcription"/>
    <property type="evidence" value="ECO:0007669"/>
    <property type="project" value="InterPro"/>
</dbReference>
<dbReference type="InterPro" id="IPR013655">
    <property type="entry name" value="PAS_fold_3"/>
</dbReference>
<dbReference type="Pfam" id="PF08447">
    <property type="entry name" value="PAS_3"/>
    <property type="match status" value="3"/>
</dbReference>
<dbReference type="AlphaFoldDB" id="A0A1S9PEE2"/>
<dbReference type="EC" id="2.7.13.3" evidence="2"/>
<dbReference type="SUPFAM" id="SSF47384">
    <property type="entry name" value="Homodimeric domain of signal transducing histidine kinase"/>
    <property type="match status" value="1"/>
</dbReference>
<keyword evidence="4" id="KW-0808">Transferase</keyword>
<evidence type="ECO:0000256" key="3">
    <source>
        <dbReference type="ARBA" id="ARBA00022553"/>
    </source>
</evidence>
<dbReference type="FunFam" id="3.30.450.20:FF:000099">
    <property type="entry name" value="Sensory box sensor histidine kinase"/>
    <property type="match status" value="1"/>
</dbReference>
<dbReference type="CDD" id="cd00130">
    <property type="entry name" value="PAS"/>
    <property type="match status" value="4"/>
</dbReference>
<feature type="domain" description="PAC" evidence="8">
    <location>
        <begin position="216"/>
        <end position="269"/>
    </location>
</feature>
<dbReference type="RefSeq" id="WP_078348648.1">
    <property type="nucleotide sequence ID" value="NZ_MBTF01000013.1"/>
</dbReference>
<dbReference type="InterPro" id="IPR003594">
    <property type="entry name" value="HATPase_dom"/>
</dbReference>
<dbReference type="InterPro" id="IPR013656">
    <property type="entry name" value="PAS_4"/>
</dbReference>
<evidence type="ECO:0000259" key="8">
    <source>
        <dbReference type="PROSITE" id="PS50113"/>
    </source>
</evidence>
<dbReference type="Proteomes" id="UP000189739">
    <property type="component" value="Unassembled WGS sequence"/>
</dbReference>
<reference evidence="9" key="1">
    <citation type="submission" date="2016-07" db="EMBL/GenBank/DDBJ databases">
        <title>Genomic analysis of zinc-resistant bacterium Mucilaginibacter pedocola TBZ30.</title>
        <authorList>
            <person name="Huang J."/>
            <person name="Tang J."/>
        </authorList>
    </citation>
    <scope>NUCLEOTIDE SEQUENCE [LARGE SCALE GENOMIC DNA]</scope>
    <source>
        <strain evidence="9">TBZ30</strain>
    </source>
</reference>
<keyword evidence="5" id="KW-0418">Kinase</keyword>
<dbReference type="GO" id="GO:0000155">
    <property type="term" value="F:phosphorelay sensor kinase activity"/>
    <property type="evidence" value="ECO:0007669"/>
    <property type="project" value="InterPro"/>
</dbReference>
<dbReference type="InterPro" id="IPR035965">
    <property type="entry name" value="PAS-like_dom_sf"/>
</dbReference>
<feature type="domain" description="PAC" evidence="8">
    <location>
        <begin position="83"/>
        <end position="138"/>
    </location>
</feature>
<feature type="domain" description="PAS" evidence="7">
    <location>
        <begin position="139"/>
        <end position="211"/>
    </location>
</feature>
<evidence type="ECO:0000256" key="4">
    <source>
        <dbReference type="ARBA" id="ARBA00022679"/>
    </source>
</evidence>
<evidence type="ECO:0000313" key="10">
    <source>
        <dbReference type="Proteomes" id="UP000189739"/>
    </source>
</evidence>
<dbReference type="InterPro" id="IPR000014">
    <property type="entry name" value="PAS"/>
</dbReference>
<dbReference type="InterPro" id="IPR001610">
    <property type="entry name" value="PAC"/>
</dbReference>
<dbReference type="Gene3D" id="3.30.565.10">
    <property type="entry name" value="Histidine kinase-like ATPase, C-terminal domain"/>
    <property type="match status" value="1"/>
</dbReference>
<dbReference type="InterPro" id="IPR036097">
    <property type="entry name" value="HisK_dim/P_sf"/>
</dbReference>
<dbReference type="Pfam" id="PF00989">
    <property type="entry name" value="PAS"/>
    <property type="match status" value="1"/>
</dbReference>
<dbReference type="InterPro" id="IPR013767">
    <property type="entry name" value="PAS_fold"/>
</dbReference>
<dbReference type="SMART" id="SM00388">
    <property type="entry name" value="HisKA"/>
    <property type="match status" value="1"/>
</dbReference>
<evidence type="ECO:0000259" key="6">
    <source>
        <dbReference type="PROSITE" id="PS50109"/>
    </source>
</evidence>
<feature type="domain" description="PAS" evidence="7">
    <location>
        <begin position="394"/>
        <end position="464"/>
    </location>
</feature>
<sequence>MEHNSPPPTENLFETLIMESPGPVALYVGREMVIKVANKAVIKVWGKGPNVIGKTYRGLLPELEGQGFYEVLDNVYTSGIPYEATDERVDLVMDGVLQVFYFNFTFSPLKDNDGTVWGVLNTATDVTELVTTRQKLTESEQRTQFALQSAELGTWDLDPVNDVVRWDARCKALYGFAKGEEVVSYREVLKYIHPGDRERIDKTVQDSLIPERGGFYDSEFRTIGAEDGILRWLRCRGKAYFNEEGRCIRFAGTALDISREVQQREEQRRLTTLIDNTSDFISLSDLNGNVTYVNAAGRKMMGLDTPESALRHNTDFIMPEEIERVRTAITPDILDSGRWSGRVLYRHFKTGEAIPVEATSMLIYDPVTNEPQGRASIARDLRRELADQKAITDSEQLLQNITSAAPTALWMSDEQGMITYANKTWTDWTGQTHDQILGRGWLHCILPEDRQRAADKFLRDLTAQRPYEVNFRIRNKLGQIRWCIATGNPQYRNGVFIGYIGACTDVTEKTIVDTELQLKNAELNAQISQFEFVTDFMPVQLWTAKTTGELDYGNKRAVDYFGVPMEDITGPKWLEMVHPDDREACVKAWVASLKSGRVYQFEFRLLGKDGNYRWHLARALPFVVDGEIVKWFGTNTDIHEQKELQRQKDDFLGIASHELKTPVTSIKAYAQVLGAMLAKDGEDKKAGMVAKMDAQLNRLTNLIGDLLDVTKINSGKIQFNKTLFNFDDVVRDNVHDLQHTTTRHTLEMEFGHVGEIFSDKDRIGQVITNLITNAIKYSPDAERIIVSTKMKDGQVSLCVQDFGIGIPDDKQERVFEQFYRVSGSKQHTFPGLGLGLYISSEIIKREGGKMWVNSVEGKGSTFCFSLPVDSGDVIEKK</sequence>
<dbReference type="InterPro" id="IPR004358">
    <property type="entry name" value="Sig_transdc_His_kin-like_C"/>
</dbReference>
<dbReference type="SMART" id="SM00387">
    <property type="entry name" value="HATPase_c"/>
    <property type="match status" value="1"/>
</dbReference>
<dbReference type="FunFam" id="3.30.565.10:FF:000006">
    <property type="entry name" value="Sensor histidine kinase WalK"/>
    <property type="match status" value="1"/>
</dbReference>
<feature type="domain" description="Histidine kinase" evidence="6">
    <location>
        <begin position="654"/>
        <end position="870"/>
    </location>
</feature>
<dbReference type="Pfam" id="PF08448">
    <property type="entry name" value="PAS_4"/>
    <property type="match status" value="1"/>
</dbReference>
<dbReference type="InterPro" id="IPR003661">
    <property type="entry name" value="HisK_dim/P_dom"/>
</dbReference>
<dbReference type="Gene3D" id="3.30.450.20">
    <property type="entry name" value="PAS domain"/>
    <property type="match status" value="5"/>
</dbReference>
<dbReference type="NCBIfam" id="TIGR00229">
    <property type="entry name" value="sensory_box"/>
    <property type="match status" value="4"/>
</dbReference>
<evidence type="ECO:0000313" key="9">
    <source>
        <dbReference type="EMBL" id="OOQ59324.1"/>
    </source>
</evidence>
<feature type="domain" description="PAC" evidence="8">
    <location>
        <begin position="599"/>
        <end position="650"/>
    </location>
</feature>
<dbReference type="OrthoDB" id="9813151at2"/>
<dbReference type="Gene3D" id="1.10.287.130">
    <property type="match status" value="1"/>
</dbReference>
<dbReference type="STRING" id="1792845.BC343_27905"/>
<feature type="domain" description="PAS" evidence="7">
    <location>
        <begin position="266"/>
        <end position="337"/>
    </location>
</feature>
<dbReference type="SMART" id="SM00086">
    <property type="entry name" value="PAC"/>
    <property type="match status" value="5"/>
</dbReference>
<dbReference type="InterPro" id="IPR052162">
    <property type="entry name" value="Sensor_kinase/Photoreceptor"/>
</dbReference>
<dbReference type="PRINTS" id="PR00344">
    <property type="entry name" value="BCTRLSENSOR"/>
</dbReference>
<feature type="domain" description="PAC" evidence="8">
    <location>
        <begin position="467"/>
        <end position="518"/>
    </location>
</feature>
<dbReference type="EMBL" id="MBTF01000013">
    <property type="protein sequence ID" value="OOQ59324.1"/>
    <property type="molecule type" value="Genomic_DNA"/>
</dbReference>
<protein>
    <recommendedName>
        <fullName evidence="2">histidine kinase</fullName>
        <ecNumber evidence="2">2.7.13.3</ecNumber>
    </recommendedName>
</protein>
<dbReference type="SUPFAM" id="SSF55874">
    <property type="entry name" value="ATPase domain of HSP90 chaperone/DNA topoisomerase II/histidine kinase"/>
    <property type="match status" value="1"/>
</dbReference>
<evidence type="ECO:0000259" key="7">
    <source>
        <dbReference type="PROSITE" id="PS50112"/>
    </source>
</evidence>
<proteinExistence type="predicted"/>
<dbReference type="PROSITE" id="PS50113">
    <property type="entry name" value="PAC"/>
    <property type="match status" value="4"/>
</dbReference>
<comment type="caution">
    <text evidence="9">The sequence shown here is derived from an EMBL/GenBank/DDBJ whole genome shotgun (WGS) entry which is preliminary data.</text>
</comment>
<dbReference type="PANTHER" id="PTHR43304">
    <property type="entry name" value="PHYTOCHROME-LIKE PROTEIN CPH1"/>
    <property type="match status" value="1"/>
</dbReference>
<dbReference type="PROSITE" id="PS50112">
    <property type="entry name" value="PAS"/>
    <property type="match status" value="4"/>
</dbReference>
<evidence type="ECO:0000256" key="2">
    <source>
        <dbReference type="ARBA" id="ARBA00012438"/>
    </source>
</evidence>
<gene>
    <name evidence="9" type="ORF">BC343_27905</name>
</gene>
<dbReference type="SMART" id="SM00091">
    <property type="entry name" value="PAS"/>
    <property type="match status" value="5"/>
</dbReference>
<dbReference type="InterPro" id="IPR000700">
    <property type="entry name" value="PAS-assoc_C"/>
</dbReference>
<dbReference type="Pfam" id="PF00512">
    <property type="entry name" value="HisKA"/>
    <property type="match status" value="1"/>
</dbReference>